<proteinExistence type="predicted"/>
<protein>
    <recommendedName>
        <fullName evidence="5">DUF5683 domain-containing protein</fullName>
    </recommendedName>
</protein>
<evidence type="ECO:0000313" key="3">
    <source>
        <dbReference type="EMBL" id="SFC87254.1"/>
    </source>
</evidence>
<dbReference type="AlphaFoldDB" id="A0A1I1MP46"/>
<reference evidence="3 4" key="1">
    <citation type="submission" date="2016-10" db="EMBL/GenBank/DDBJ databases">
        <authorList>
            <person name="de Groot N.N."/>
        </authorList>
    </citation>
    <scope>NUCLEOTIDE SEQUENCE [LARGE SCALE GENOMIC DNA]</scope>
    <source>
        <strain evidence="3 4">DSM 26130</strain>
    </source>
</reference>
<dbReference type="STRING" id="662367.SAMN05216167_102657"/>
<dbReference type="OrthoDB" id="979312at2"/>
<dbReference type="Proteomes" id="UP000198598">
    <property type="component" value="Unassembled WGS sequence"/>
</dbReference>
<name>A0A1I1MP46_9BACT</name>
<gene>
    <name evidence="3" type="ORF">SAMN05216167_102657</name>
</gene>
<evidence type="ECO:0000256" key="2">
    <source>
        <dbReference type="SAM" id="SignalP"/>
    </source>
</evidence>
<dbReference type="EMBL" id="FOLQ01000002">
    <property type="protein sequence ID" value="SFC87254.1"/>
    <property type="molecule type" value="Genomic_DNA"/>
</dbReference>
<feature type="signal peptide" evidence="2">
    <location>
        <begin position="1"/>
        <end position="18"/>
    </location>
</feature>
<evidence type="ECO:0008006" key="5">
    <source>
        <dbReference type="Google" id="ProtNLM"/>
    </source>
</evidence>
<keyword evidence="2" id="KW-0732">Signal</keyword>
<keyword evidence="4" id="KW-1185">Reference proteome</keyword>
<organism evidence="3 4">
    <name type="scientific">Spirosoma endophyticum</name>
    <dbReference type="NCBI Taxonomy" id="662367"/>
    <lineage>
        <taxon>Bacteria</taxon>
        <taxon>Pseudomonadati</taxon>
        <taxon>Bacteroidota</taxon>
        <taxon>Cytophagia</taxon>
        <taxon>Cytophagales</taxon>
        <taxon>Cytophagaceae</taxon>
        <taxon>Spirosoma</taxon>
    </lineage>
</organism>
<sequence length="343" mass="35958">MRPLHFTLLFLISLTTSAQVRVSNVRVSLNAEGMLVTQYDVQGIATEDSVYMAVNGLKSGRLTPISLTGDLGRKVGAGTDKAIYWNIVKDAYKINEDVVVTVLIKLARGRLPQSAPTAGASGRARAGSPVAIAQTDPEPAAVAPVQSTPLSKPASETIAGSTKTVETKNLDVDPAPTKEPSARVAAARQATSSNTSVVKKGGGPANALLSALAPGIGNIFVQPDHKIGIRPAVTVVYAGLLIYGLTQRSQSQKDYNEYKALPRFTEQGIADAAYTKANNANHTAIVCTAGAVAIWAIDVTATLLRGLQNQRSGGVSSRWTPPRTQVSIAAVGTTPVVAIRHKF</sequence>
<dbReference type="RefSeq" id="WP_143100657.1">
    <property type="nucleotide sequence ID" value="NZ_FOLQ01000002.1"/>
</dbReference>
<evidence type="ECO:0000256" key="1">
    <source>
        <dbReference type="SAM" id="MobiDB-lite"/>
    </source>
</evidence>
<evidence type="ECO:0000313" key="4">
    <source>
        <dbReference type="Proteomes" id="UP000198598"/>
    </source>
</evidence>
<accession>A0A1I1MP46</accession>
<feature type="region of interest" description="Disordered" evidence="1">
    <location>
        <begin position="134"/>
        <end position="165"/>
    </location>
</feature>
<feature type="chain" id="PRO_5011761457" description="DUF5683 domain-containing protein" evidence="2">
    <location>
        <begin position="19"/>
        <end position="343"/>
    </location>
</feature>